<feature type="transmembrane region" description="Helical" evidence="8">
    <location>
        <begin position="435"/>
        <end position="454"/>
    </location>
</feature>
<dbReference type="Pfam" id="PF00083">
    <property type="entry name" value="Sugar_tr"/>
    <property type="match status" value="1"/>
</dbReference>
<feature type="transmembrane region" description="Helical" evidence="8">
    <location>
        <begin position="277"/>
        <end position="299"/>
    </location>
</feature>
<dbReference type="InterPro" id="IPR003663">
    <property type="entry name" value="Sugar/inositol_transpt"/>
</dbReference>
<organism evidence="10 11">
    <name type="scientific">Coleophoma crateriformis</name>
    <dbReference type="NCBI Taxonomy" id="565419"/>
    <lineage>
        <taxon>Eukaryota</taxon>
        <taxon>Fungi</taxon>
        <taxon>Dikarya</taxon>
        <taxon>Ascomycota</taxon>
        <taxon>Pezizomycotina</taxon>
        <taxon>Leotiomycetes</taxon>
        <taxon>Helotiales</taxon>
        <taxon>Dermateaceae</taxon>
        <taxon>Coleophoma</taxon>
    </lineage>
</organism>
<keyword evidence="4 8" id="KW-0812">Transmembrane</keyword>
<feature type="transmembrane region" description="Helical" evidence="8">
    <location>
        <begin position="21"/>
        <end position="41"/>
    </location>
</feature>
<dbReference type="PROSITE" id="PS50850">
    <property type="entry name" value="MFS"/>
    <property type="match status" value="1"/>
</dbReference>
<dbReference type="PANTHER" id="PTHR48022">
    <property type="entry name" value="PLASTIDIC GLUCOSE TRANSPORTER 4"/>
    <property type="match status" value="1"/>
</dbReference>
<feature type="transmembrane region" description="Helical" evidence="8">
    <location>
        <begin position="157"/>
        <end position="179"/>
    </location>
</feature>
<dbReference type="InterPro" id="IPR036259">
    <property type="entry name" value="MFS_trans_sf"/>
</dbReference>
<dbReference type="PROSITE" id="PS00217">
    <property type="entry name" value="SUGAR_TRANSPORT_2"/>
    <property type="match status" value="1"/>
</dbReference>
<evidence type="ECO:0000256" key="6">
    <source>
        <dbReference type="ARBA" id="ARBA00023136"/>
    </source>
</evidence>
<evidence type="ECO:0000313" key="11">
    <source>
        <dbReference type="Proteomes" id="UP000256328"/>
    </source>
</evidence>
<dbReference type="SUPFAM" id="SSF103473">
    <property type="entry name" value="MFS general substrate transporter"/>
    <property type="match status" value="1"/>
</dbReference>
<feature type="transmembrane region" description="Helical" evidence="8">
    <location>
        <begin position="366"/>
        <end position="392"/>
    </location>
</feature>
<evidence type="ECO:0000313" key="10">
    <source>
        <dbReference type="EMBL" id="RDW66624.1"/>
    </source>
</evidence>
<feature type="transmembrane region" description="Helical" evidence="8">
    <location>
        <begin position="61"/>
        <end position="90"/>
    </location>
</feature>
<dbReference type="GO" id="GO:0016020">
    <property type="term" value="C:membrane"/>
    <property type="evidence" value="ECO:0007669"/>
    <property type="project" value="UniProtKB-SubCell"/>
</dbReference>
<dbReference type="EMBL" id="PDLN01000014">
    <property type="protein sequence ID" value="RDW66624.1"/>
    <property type="molecule type" value="Genomic_DNA"/>
</dbReference>
<evidence type="ECO:0000256" key="3">
    <source>
        <dbReference type="ARBA" id="ARBA00022448"/>
    </source>
</evidence>
<evidence type="ECO:0000256" key="7">
    <source>
        <dbReference type="RuleBase" id="RU003346"/>
    </source>
</evidence>
<dbReference type="PROSITE" id="PS00216">
    <property type="entry name" value="SUGAR_TRANSPORT_1"/>
    <property type="match status" value="1"/>
</dbReference>
<comment type="caution">
    <text evidence="10">The sequence shown here is derived from an EMBL/GenBank/DDBJ whole genome shotgun (WGS) entry which is preliminary data.</text>
</comment>
<dbReference type="FunFam" id="1.20.1250.20:FF:000134">
    <property type="entry name" value="MFS sugar transporter protein"/>
    <property type="match status" value="1"/>
</dbReference>
<evidence type="ECO:0000256" key="4">
    <source>
        <dbReference type="ARBA" id="ARBA00022692"/>
    </source>
</evidence>
<feature type="transmembrane region" description="Helical" evidence="8">
    <location>
        <begin position="319"/>
        <end position="336"/>
    </location>
</feature>
<dbReference type="PANTHER" id="PTHR48022:SF31">
    <property type="entry name" value="HEXOSE TRANSPORTER"/>
    <property type="match status" value="1"/>
</dbReference>
<feature type="domain" description="Major facilitator superfamily (MFS) profile" evidence="9">
    <location>
        <begin position="30"/>
        <end position="457"/>
    </location>
</feature>
<comment type="similarity">
    <text evidence="2 7">Belongs to the major facilitator superfamily. Sugar transporter (TC 2.A.1.1) family.</text>
</comment>
<dbReference type="Proteomes" id="UP000256328">
    <property type="component" value="Unassembled WGS sequence"/>
</dbReference>
<proteinExistence type="inferred from homology"/>
<comment type="subcellular location">
    <subcellularLocation>
        <location evidence="1">Membrane</location>
        <topology evidence="1">Multi-pass membrane protein</topology>
    </subcellularLocation>
</comment>
<dbReference type="InterPro" id="IPR050360">
    <property type="entry name" value="MFS_Sugar_Transporters"/>
</dbReference>
<gene>
    <name evidence="10" type="ORF">BP5796_09373</name>
</gene>
<dbReference type="GO" id="GO:0005351">
    <property type="term" value="F:carbohydrate:proton symporter activity"/>
    <property type="evidence" value="ECO:0007669"/>
    <property type="project" value="TreeGrafter"/>
</dbReference>
<keyword evidence="3 7" id="KW-0813">Transport</keyword>
<keyword evidence="5 8" id="KW-1133">Transmembrane helix</keyword>
<dbReference type="PRINTS" id="PR00171">
    <property type="entry name" value="SUGRTRNSPORT"/>
</dbReference>
<dbReference type="OrthoDB" id="4540492at2759"/>
<evidence type="ECO:0000256" key="5">
    <source>
        <dbReference type="ARBA" id="ARBA00022989"/>
    </source>
</evidence>
<dbReference type="InterPro" id="IPR020846">
    <property type="entry name" value="MFS_dom"/>
</dbReference>
<dbReference type="InterPro" id="IPR005829">
    <property type="entry name" value="Sugar_transporter_CS"/>
</dbReference>
<dbReference type="InterPro" id="IPR005828">
    <property type="entry name" value="MFS_sugar_transport-like"/>
</dbReference>
<name>A0A3D8QYJ5_9HELO</name>
<feature type="transmembrane region" description="Helical" evidence="8">
    <location>
        <begin position="97"/>
        <end position="121"/>
    </location>
</feature>
<evidence type="ECO:0000256" key="1">
    <source>
        <dbReference type="ARBA" id="ARBA00004141"/>
    </source>
</evidence>
<dbReference type="NCBIfam" id="TIGR00879">
    <property type="entry name" value="SP"/>
    <property type="match status" value="1"/>
</dbReference>
<reference evidence="10 11" key="1">
    <citation type="journal article" date="2018" name="IMA Fungus">
        <title>IMA Genome-F 9: Draft genome sequence of Annulohypoxylon stygium, Aspergillus mulundensis, Berkeleyomyces basicola (syn. Thielaviopsis basicola), Ceratocystis smalleyi, two Cercospora beticola strains, Coleophoma cylindrospora, Fusarium fracticaudum, Phialophora cf. hyalina, and Morchella septimelata.</title>
        <authorList>
            <person name="Wingfield B.D."/>
            <person name="Bills G.F."/>
            <person name="Dong Y."/>
            <person name="Huang W."/>
            <person name="Nel W.J."/>
            <person name="Swalarsk-Parry B.S."/>
            <person name="Vaghefi N."/>
            <person name="Wilken P.M."/>
            <person name="An Z."/>
            <person name="de Beer Z.W."/>
            <person name="De Vos L."/>
            <person name="Chen L."/>
            <person name="Duong T.A."/>
            <person name="Gao Y."/>
            <person name="Hammerbacher A."/>
            <person name="Kikkert J.R."/>
            <person name="Li Y."/>
            <person name="Li H."/>
            <person name="Li K."/>
            <person name="Li Q."/>
            <person name="Liu X."/>
            <person name="Ma X."/>
            <person name="Naidoo K."/>
            <person name="Pethybridge S.J."/>
            <person name="Sun J."/>
            <person name="Steenkamp E.T."/>
            <person name="van der Nest M.A."/>
            <person name="van Wyk S."/>
            <person name="Wingfield M.J."/>
            <person name="Xiong C."/>
            <person name="Yue Q."/>
            <person name="Zhang X."/>
        </authorList>
    </citation>
    <scope>NUCLEOTIDE SEQUENCE [LARGE SCALE GENOMIC DNA]</scope>
    <source>
        <strain evidence="10 11">BP5796</strain>
    </source>
</reference>
<evidence type="ECO:0000259" key="9">
    <source>
        <dbReference type="PROSITE" id="PS50850"/>
    </source>
</evidence>
<evidence type="ECO:0000256" key="8">
    <source>
        <dbReference type="SAM" id="Phobius"/>
    </source>
</evidence>
<sequence length="580" mass="62685">MDTLVLPAAHHRQYVSRFVPGNASVLSAIIILTSVIDSTTIGYDGSLIGSLNVMAPYQAYLASTTALVSLNSCVIFVGGATSAPFVGILINYLGRRYGMLIAALFEIVGAILQGCATNLGMFIAGRFLIGFGSGIAAVTAPTYVAETSPPKWRAFALGMYYTSWAIGTLLAAGVCYGTQTIPNNWSWRIPSLLQIVPAIFCIVILAFIPESPRWLVYKGETSHALEVLAIVNGGKIADPSVQLQYQEILDTIEYEKSEGATLGLRELFKSAANRKRLFLALSVAPLVQITGSNIITFYFGSMLDSAGITDSHTQLEINVILSVWQLVVATAGSLLAERIGRKWLAGLSCTFCGLTAKYGQSSNQSGIYGTVACVFLFLGAYSFGLTPITVIYPPEVLTYSMRGTGMGLFTFLGKSCGVFSWVFPYMLNAIGWKTYIVNASWNVLFIFIIVFFWVETKGLTLEEIDERFDGVKHSEVCNLNQLGTSKEDVEREIEVATPQWLKFECVMRYHFVYDVASDTVANPKLCKGTQRFGEAILTSFCLFVPILSDVGELLGKGKGGSPLCAGPLSATAIGDGAITP</sequence>
<accession>A0A3D8QYJ5</accession>
<feature type="transmembrane region" description="Helical" evidence="8">
    <location>
        <begin position="404"/>
        <end position="423"/>
    </location>
</feature>
<evidence type="ECO:0000256" key="2">
    <source>
        <dbReference type="ARBA" id="ARBA00010992"/>
    </source>
</evidence>
<keyword evidence="6 8" id="KW-0472">Membrane</keyword>
<feature type="transmembrane region" description="Helical" evidence="8">
    <location>
        <begin position="185"/>
        <end position="208"/>
    </location>
</feature>
<feature type="transmembrane region" description="Helical" evidence="8">
    <location>
        <begin position="127"/>
        <end position="145"/>
    </location>
</feature>
<dbReference type="AlphaFoldDB" id="A0A3D8QYJ5"/>
<keyword evidence="11" id="KW-1185">Reference proteome</keyword>
<protein>
    <submittedName>
        <fullName evidence="10">Hexose transporter</fullName>
    </submittedName>
</protein>
<dbReference type="Gene3D" id="1.20.1250.20">
    <property type="entry name" value="MFS general substrate transporter like domains"/>
    <property type="match status" value="1"/>
</dbReference>